<dbReference type="EMBL" id="OX359471">
    <property type="protein sequence ID" value="CAI3971386.1"/>
    <property type="molecule type" value="Genomic_DNA"/>
</dbReference>
<organism evidence="1">
    <name type="scientific">Variovorax phage VAC_51</name>
    <dbReference type="NCBI Taxonomy" id="2985242"/>
    <lineage>
        <taxon>Viruses</taxon>
        <taxon>Duplodnaviria</taxon>
        <taxon>Heunggongvirae</taxon>
        <taxon>Uroviricota</taxon>
        <taxon>Caudoviricetes</taxon>
        <taxon>Autographivirales</taxon>
        <taxon>Autoscriptoviridae</taxon>
        <taxon>Trelivelvirus</taxon>
        <taxon>Trelivelvirus VAC51</taxon>
    </lineage>
</organism>
<reference evidence="1" key="1">
    <citation type="submission" date="2022-10" db="EMBL/GenBank/DDBJ databases">
        <authorList>
            <person name="Meaden S."/>
        </authorList>
    </citation>
    <scope>NUCLEOTIDE SEQUENCE</scope>
</reference>
<gene>
    <name evidence="1" type="ORF">VAC51_00042</name>
</gene>
<proteinExistence type="predicted"/>
<name>A0A9N6ZF64_9CAUD</name>
<sequence>MGLIVNGIDVDALAEVDGAGYALAKNGRTLIIDADGPAYRAAATVKTVPTGLRKFQSEILEQIFLADCSRGEAFLTHETCTKAGRFTIKAAQPYQGKRSSSAKPPLLSQVREAAWLEGALEEFDVHMEKVVEADDAMMMLSYQLGEDGVIRSDDKDLRMTPFPYYDIKRGVVMPSDPFGELWIDDSTVVPTLKGRSLKFFWAQMMMGDQADHIKGLIKYKGKNIGLQGTYDVLNPLRDIEAVCNTVIDAYRAIDQNPLAEGWLLWMLRSPTDNVWHYFQECPFSKENRMFIDDCVARDWFQR</sequence>
<accession>A0A9N6ZF64</accession>
<protein>
    <submittedName>
        <fullName evidence="1">RNaseH</fullName>
    </submittedName>
</protein>
<evidence type="ECO:0000313" key="1">
    <source>
        <dbReference type="EMBL" id="CAI3971386.1"/>
    </source>
</evidence>